<sequence length="83" mass="9968">MNGVLERALTDKQKLEMVCMDNNGRMTQRIVRIVAVHEEKICYWHKQVRLFKRENILSTYPRKQRQNFLGDDFASRNVLQIMN</sequence>
<proteinExistence type="predicted"/>
<evidence type="ECO:0008006" key="3">
    <source>
        <dbReference type="Google" id="ProtNLM"/>
    </source>
</evidence>
<dbReference type="RefSeq" id="WP_093105893.1">
    <property type="nucleotide sequence ID" value="NZ_FNOS01000002.1"/>
</dbReference>
<dbReference type="Proteomes" id="UP000198647">
    <property type="component" value="Unassembled WGS sequence"/>
</dbReference>
<reference evidence="1 2" key="1">
    <citation type="submission" date="2016-10" db="EMBL/GenBank/DDBJ databases">
        <authorList>
            <person name="Varghese N."/>
            <person name="Submissions S."/>
        </authorList>
    </citation>
    <scope>NUCLEOTIDE SEQUENCE [LARGE SCALE GENOMIC DNA]</scope>
    <source>
        <strain evidence="1 2">DSM 20748</strain>
    </source>
</reference>
<organism evidence="1 2">
    <name type="scientific">Salimicrobium album</name>
    <dbReference type="NCBI Taxonomy" id="50717"/>
    <lineage>
        <taxon>Bacteria</taxon>
        <taxon>Bacillati</taxon>
        <taxon>Bacillota</taxon>
        <taxon>Bacilli</taxon>
        <taxon>Bacillales</taxon>
        <taxon>Bacillaceae</taxon>
        <taxon>Salimicrobium</taxon>
    </lineage>
</organism>
<dbReference type="EMBL" id="FNOS01000002">
    <property type="protein sequence ID" value="SDX63280.1"/>
    <property type="molecule type" value="Genomic_DNA"/>
</dbReference>
<accession>A0A1H3DAF5</accession>
<keyword evidence="2" id="KW-1185">Reference proteome</keyword>
<name>A0A1H3DAF5_9BACI</name>
<comment type="caution">
    <text evidence="1">The sequence shown here is derived from an EMBL/GenBank/DDBJ whole genome shotgun (WGS) entry which is preliminary data.</text>
</comment>
<evidence type="ECO:0000313" key="2">
    <source>
        <dbReference type="Proteomes" id="UP000198647"/>
    </source>
</evidence>
<gene>
    <name evidence="1" type="ORF">SAMN04488081_0886</name>
</gene>
<protein>
    <recommendedName>
        <fullName evidence="3">Transposase</fullName>
    </recommendedName>
</protein>
<evidence type="ECO:0000313" key="1">
    <source>
        <dbReference type="EMBL" id="SDX63280.1"/>
    </source>
</evidence>